<dbReference type="GeneID" id="103384056"/>
<dbReference type="PANTHER" id="PTHR11266:SF39">
    <property type="entry name" value="MPV17-LIKE PROTEIN"/>
    <property type="match status" value="1"/>
</dbReference>
<evidence type="ECO:0000313" key="7">
    <source>
        <dbReference type="Ensembl" id="ENSCSEP00000017830.1"/>
    </source>
</evidence>
<dbReference type="FunCoup" id="A0A3P8VZK5">
    <property type="interactions" value="192"/>
</dbReference>
<feature type="transmembrane region" description="Helical" evidence="6">
    <location>
        <begin position="12"/>
        <end position="35"/>
    </location>
</feature>
<feature type="transmembrane region" description="Helical" evidence="6">
    <location>
        <begin position="84"/>
        <end position="103"/>
    </location>
</feature>
<dbReference type="Ensembl" id="ENSCSET00000018050.1">
    <property type="protein sequence ID" value="ENSCSEP00000017830.1"/>
    <property type="gene ID" value="ENSCSEG00000011440.1"/>
</dbReference>
<reference evidence="7" key="2">
    <citation type="submission" date="2025-08" db="UniProtKB">
        <authorList>
            <consortium name="Ensembl"/>
        </authorList>
    </citation>
    <scope>IDENTIFICATION</scope>
</reference>
<organism evidence="7 8">
    <name type="scientific">Cynoglossus semilaevis</name>
    <name type="common">Tongue sole</name>
    <dbReference type="NCBI Taxonomy" id="244447"/>
    <lineage>
        <taxon>Eukaryota</taxon>
        <taxon>Metazoa</taxon>
        <taxon>Chordata</taxon>
        <taxon>Craniata</taxon>
        <taxon>Vertebrata</taxon>
        <taxon>Euteleostomi</taxon>
        <taxon>Actinopterygii</taxon>
        <taxon>Neopterygii</taxon>
        <taxon>Teleostei</taxon>
        <taxon>Neoteleostei</taxon>
        <taxon>Acanthomorphata</taxon>
        <taxon>Carangaria</taxon>
        <taxon>Pleuronectiformes</taxon>
        <taxon>Pleuronectoidei</taxon>
        <taxon>Cynoglossidae</taxon>
        <taxon>Cynoglossinae</taxon>
        <taxon>Cynoglossus</taxon>
    </lineage>
</organism>
<proteinExistence type="inferred from homology"/>
<comment type="subcellular location">
    <subcellularLocation>
        <location evidence="1">Membrane</location>
        <topology evidence="1">Multi-pass membrane protein</topology>
    </subcellularLocation>
</comment>
<evidence type="ECO:0000256" key="1">
    <source>
        <dbReference type="ARBA" id="ARBA00004141"/>
    </source>
</evidence>
<dbReference type="OMA" id="AGWWRVL"/>
<dbReference type="RefSeq" id="XP_008315641.1">
    <property type="nucleotide sequence ID" value="XM_008317419.3"/>
</dbReference>
<accession>A0A3P8VZK5</accession>
<dbReference type="STRING" id="244447.ENSCSEP00000017830"/>
<dbReference type="PANTHER" id="PTHR11266">
    <property type="entry name" value="PEROXISOMAL MEMBRANE PROTEIN 2, PXMP2 MPV17"/>
    <property type="match status" value="1"/>
</dbReference>
<evidence type="ECO:0000256" key="3">
    <source>
        <dbReference type="ARBA" id="ARBA00022692"/>
    </source>
</evidence>
<dbReference type="CTD" id="255027"/>
<dbReference type="Proteomes" id="UP000265120">
    <property type="component" value="Chromosome 9"/>
</dbReference>
<keyword evidence="4 6" id="KW-1133">Transmembrane helix</keyword>
<dbReference type="PROSITE" id="PS51257">
    <property type="entry name" value="PROKAR_LIPOPROTEIN"/>
    <property type="match status" value="1"/>
</dbReference>
<dbReference type="InterPro" id="IPR007248">
    <property type="entry name" value="Mpv17_PMP22"/>
</dbReference>
<keyword evidence="8" id="KW-1185">Reference proteome</keyword>
<feature type="transmembrane region" description="Helical" evidence="6">
    <location>
        <begin position="144"/>
        <end position="164"/>
    </location>
</feature>
<dbReference type="InParanoid" id="A0A3P8VZK5"/>
<dbReference type="KEGG" id="csem:103384056"/>
<dbReference type="GeneTree" id="ENSGT00730000111088"/>
<name>A0A3P8VZK5_CYNSE</name>
<evidence type="ECO:0000256" key="4">
    <source>
        <dbReference type="ARBA" id="ARBA00022989"/>
    </source>
</evidence>
<sequence>MRQAFLKQVRRYPWVTNVTLYGCLFAGGDFVHQWLLNRDRMDWTHTRNVAIVAFTFHGNFNFFWMRFLERTLPGNSMRMVLKKLLVDQTTAAPLATSVFYTGLSVLEGKEDILEDFRAKFLNTYRTGLMYWPFMQFLNFSFVPLYMRTTYTGCCAFVWAIFMCFSQQRGDGTASAALALIFSPKDKESEPEERKVHTEVKGVALKEEAVKSPQN</sequence>
<keyword evidence="3 6" id="KW-0812">Transmembrane</keyword>
<evidence type="ECO:0000256" key="5">
    <source>
        <dbReference type="ARBA" id="ARBA00023136"/>
    </source>
</evidence>
<dbReference type="GO" id="GO:0061668">
    <property type="term" value="P:mitochondrial ribosome assembly"/>
    <property type="evidence" value="ECO:0007669"/>
    <property type="project" value="TreeGrafter"/>
</dbReference>
<evidence type="ECO:0000256" key="2">
    <source>
        <dbReference type="ARBA" id="ARBA00006824"/>
    </source>
</evidence>
<feature type="transmembrane region" description="Helical" evidence="6">
    <location>
        <begin position="47"/>
        <end position="64"/>
    </location>
</feature>
<reference evidence="7" key="3">
    <citation type="submission" date="2025-09" db="UniProtKB">
        <authorList>
            <consortium name="Ensembl"/>
        </authorList>
    </citation>
    <scope>IDENTIFICATION</scope>
</reference>
<protein>
    <submittedName>
        <fullName evidence="7">MPV17 mitochondrial inner membrane protein like</fullName>
    </submittedName>
</protein>
<dbReference type="OrthoDB" id="5345392at2759"/>
<comment type="similarity">
    <text evidence="2 6">Belongs to the peroxisomal membrane protein PXMP2/4 family.</text>
</comment>
<evidence type="ECO:0000313" key="8">
    <source>
        <dbReference type="Proteomes" id="UP000265120"/>
    </source>
</evidence>
<reference evidence="7 8" key="1">
    <citation type="journal article" date="2014" name="Nat. Genet.">
        <title>Whole-genome sequence of a flatfish provides insights into ZW sex chromosome evolution and adaptation to a benthic lifestyle.</title>
        <authorList>
            <person name="Chen S."/>
            <person name="Zhang G."/>
            <person name="Shao C."/>
            <person name="Huang Q."/>
            <person name="Liu G."/>
            <person name="Zhang P."/>
            <person name="Song W."/>
            <person name="An N."/>
            <person name="Chalopin D."/>
            <person name="Volff J.N."/>
            <person name="Hong Y."/>
            <person name="Li Q."/>
            <person name="Sha Z."/>
            <person name="Zhou H."/>
            <person name="Xie M."/>
            <person name="Yu Q."/>
            <person name="Liu Y."/>
            <person name="Xiang H."/>
            <person name="Wang N."/>
            <person name="Wu K."/>
            <person name="Yang C."/>
            <person name="Zhou Q."/>
            <person name="Liao X."/>
            <person name="Yang L."/>
            <person name="Hu Q."/>
            <person name="Zhang J."/>
            <person name="Meng L."/>
            <person name="Jin L."/>
            <person name="Tian Y."/>
            <person name="Lian J."/>
            <person name="Yang J."/>
            <person name="Miao G."/>
            <person name="Liu S."/>
            <person name="Liang Z."/>
            <person name="Yan F."/>
            <person name="Li Y."/>
            <person name="Sun B."/>
            <person name="Zhang H."/>
            <person name="Zhang J."/>
            <person name="Zhu Y."/>
            <person name="Du M."/>
            <person name="Zhao Y."/>
            <person name="Schartl M."/>
            <person name="Tang Q."/>
            <person name="Wang J."/>
        </authorList>
    </citation>
    <scope>NUCLEOTIDE SEQUENCE</scope>
</reference>
<evidence type="ECO:0000256" key="6">
    <source>
        <dbReference type="RuleBase" id="RU363053"/>
    </source>
</evidence>
<dbReference type="GO" id="GO:0005739">
    <property type="term" value="C:mitochondrion"/>
    <property type="evidence" value="ECO:0007669"/>
    <property type="project" value="TreeGrafter"/>
</dbReference>
<dbReference type="AlphaFoldDB" id="A0A3P8VZK5"/>
<dbReference type="GO" id="GO:0016020">
    <property type="term" value="C:membrane"/>
    <property type="evidence" value="ECO:0007669"/>
    <property type="project" value="UniProtKB-SubCell"/>
</dbReference>
<dbReference type="Pfam" id="PF04117">
    <property type="entry name" value="Mpv17_PMP22"/>
    <property type="match status" value="1"/>
</dbReference>
<keyword evidence="5 6" id="KW-0472">Membrane</keyword>